<accession>A0ABT4WYS5</accession>
<dbReference type="InterPro" id="IPR013324">
    <property type="entry name" value="RNA_pol_sigma_r3/r4-like"/>
</dbReference>
<evidence type="ECO:0000259" key="6">
    <source>
        <dbReference type="Pfam" id="PF08281"/>
    </source>
</evidence>
<dbReference type="Pfam" id="PF04542">
    <property type="entry name" value="Sigma70_r2"/>
    <property type="match status" value="1"/>
</dbReference>
<feature type="domain" description="RNA polymerase sigma-70 region 2" evidence="5">
    <location>
        <begin position="28"/>
        <end position="95"/>
    </location>
</feature>
<dbReference type="PANTHER" id="PTHR43133:SF51">
    <property type="entry name" value="RNA POLYMERASE SIGMA FACTOR"/>
    <property type="match status" value="1"/>
</dbReference>
<dbReference type="InterPro" id="IPR014284">
    <property type="entry name" value="RNA_pol_sigma-70_dom"/>
</dbReference>
<evidence type="ECO:0000256" key="3">
    <source>
        <dbReference type="ARBA" id="ARBA00023082"/>
    </source>
</evidence>
<dbReference type="PANTHER" id="PTHR43133">
    <property type="entry name" value="RNA POLYMERASE ECF-TYPE SIGMA FACTO"/>
    <property type="match status" value="1"/>
</dbReference>
<evidence type="ECO:0000256" key="4">
    <source>
        <dbReference type="ARBA" id="ARBA00023163"/>
    </source>
</evidence>
<comment type="caution">
    <text evidence="7">The sequence shown here is derived from an EMBL/GenBank/DDBJ whole genome shotgun (WGS) entry which is preliminary data.</text>
</comment>
<evidence type="ECO:0000256" key="1">
    <source>
        <dbReference type="ARBA" id="ARBA00010641"/>
    </source>
</evidence>
<dbReference type="Gene3D" id="1.10.10.10">
    <property type="entry name" value="Winged helix-like DNA-binding domain superfamily/Winged helix DNA-binding domain"/>
    <property type="match status" value="1"/>
</dbReference>
<feature type="domain" description="RNA polymerase sigma factor 70 region 4 type 2" evidence="6">
    <location>
        <begin position="120"/>
        <end position="170"/>
    </location>
</feature>
<name>A0ABT4WYS5_9BACI</name>
<evidence type="ECO:0000256" key="2">
    <source>
        <dbReference type="ARBA" id="ARBA00023015"/>
    </source>
</evidence>
<dbReference type="InterPro" id="IPR013325">
    <property type="entry name" value="RNA_pol_sigma_r2"/>
</dbReference>
<dbReference type="CDD" id="cd06171">
    <property type="entry name" value="Sigma70_r4"/>
    <property type="match status" value="1"/>
</dbReference>
<dbReference type="SUPFAM" id="SSF88659">
    <property type="entry name" value="Sigma3 and sigma4 domains of RNA polymerase sigma factors"/>
    <property type="match status" value="1"/>
</dbReference>
<dbReference type="SUPFAM" id="SSF88946">
    <property type="entry name" value="Sigma2 domain of RNA polymerase sigma factors"/>
    <property type="match status" value="1"/>
</dbReference>
<proteinExistence type="inferred from homology"/>
<evidence type="ECO:0000313" key="7">
    <source>
        <dbReference type="EMBL" id="MDA7025209.1"/>
    </source>
</evidence>
<keyword evidence="4" id="KW-0804">Transcription</keyword>
<evidence type="ECO:0000259" key="5">
    <source>
        <dbReference type="Pfam" id="PF04542"/>
    </source>
</evidence>
<dbReference type="Pfam" id="PF08281">
    <property type="entry name" value="Sigma70_r4_2"/>
    <property type="match status" value="1"/>
</dbReference>
<dbReference type="InterPro" id="IPR039425">
    <property type="entry name" value="RNA_pol_sigma-70-like"/>
</dbReference>
<evidence type="ECO:0000313" key="8">
    <source>
        <dbReference type="Proteomes" id="UP001211894"/>
    </source>
</evidence>
<dbReference type="EMBL" id="JAQKAB010000001">
    <property type="protein sequence ID" value="MDA7025209.1"/>
    <property type="molecule type" value="Genomic_DNA"/>
</dbReference>
<dbReference type="RefSeq" id="WP_271339424.1">
    <property type="nucleotide sequence ID" value="NZ_JAQKAB010000001.1"/>
</dbReference>
<reference evidence="7 8" key="1">
    <citation type="submission" date="2023-01" db="EMBL/GenBank/DDBJ databases">
        <title>Bacillus changyiensis sp. nov., isolated from a coastal deposit.</title>
        <authorList>
            <person name="Xiao G."/>
            <person name="Lai Q."/>
            <person name="Hu Z."/>
            <person name="Shao Z."/>
        </authorList>
    </citation>
    <scope>NUCLEOTIDE SEQUENCE [LARGE SCALE GENOMIC DNA]</scope>
    <source>
        <strain evidence="7 8">CLL-7-23</strain>
    </source>
</reference>
<keyword evidence="3" id="KW-0731">Sigma factor</keyword>
<dbReference type="NCBIfam" id="TIGR02937">
    <property type="entry name" value="sigma70-ECF"/>
    <property type="match status" value="1"/>
</dbReference>
<comment type="similarity">
    <text evidence="1">Belongs to the sigma-70 factor family. ECF subfamily.</text>
</comment>
<dbReference type="Gene3D" id="1.10.1740.10">
    <property type="match status" value="1"/>
</dbReference>
<dbReference type="InterPro" id="IPR007627">
    <property type="entry name" value="RNA_pol_sigma70_r2"/>
</dbReference>
<dbReference type="InterPro" id="IPR014300">
    <property type="entry name" value="RNA_pol_sigma-V"/>
</dbReference>
<gene>
    <name evidence="7" type="ORF">PJ311_01140</name>
</gene>
<dbReference type="InterPro" id="IPR036388">
    <property type="entry name" value="WH-like_DNA-bd_sf"/>
</dbReference>
<organism evidence="7 8">
    <name type="scientific">Bacillus changyiensis</name>
    <dbReference type="NCBI Taxonomy" id="3004103"/>
    <lineage>
        <taxon>Bacteria</taxon>
        <taxon>Bacillati</taxon>
        <taxon>Bacillota</taxon>
        <taxon>Bacilli</taxon>
        <taxon>Bacillales</taxon>
        <taxon>Bacillaceae</taxon>
        <taxon>Bacillus</taxon>
    </lineage>
</organism>
<dbReference type="InterPro" id="IPR013249">
    <property type="entry name" value="RNA_pol_sigma70_r4_t2"/>
</dbReference>
<keyword evidence="8" id="KW-1185">Reference proteome</keyword>
<sequence>MIEGGAAVKQMKLVKKAVAGHAQAFETLFQMHSNQLYRTAYLYVNHKEDALDILQETAYQAFISISQLRHPEYFLTWVTKILIHQAYAMLKKKKKVVLIDSPVRDLGQDQEIPLDDKMGLLEAVRHLRQEYQTAIILFYYHDLPIHQIAEMMNVPEGTVKTYMKRAKLELKQLLTGGEAEWTKIASKTK</sequence>
<dbReference type="Proteomes" id="UP001211894">
    <property type="component" value="Unassembled WGS sequence"/>
</dbReference>
<dbReference type="NCBIfam" id="TIGR02954">
    <property type="entry name" value="Sig70_famx3"/>
    <property type="match status" value="1"/>
</dbReference>
<keyword evidence="2" id="KW-0805">Transcription regulation</keyword>
<protein>
    <submittedName>
        <fullName evidence="7">Sigma-70 family RNA polymerase sigma factor</fullName>
    </submittedName>
</protein>